<feature type="compositionally biased region" description="Basic and acidic residues" evidence="12">
    <location>
        <begin position="27"/>
        <end position="36"/>
    </location>
</feature>
<dbReference type="Pfam" id="PF04909">
    <property type="entry name" value="Amidohydro_2"/>
    <property type="match status" value="1"/>
</dbReference>
<keyword evidence="9 11" id="KW-0456">Lyase</keyword>
<name>A0A2R5G909_9STRA</name>
<dbReference type="GO" id="GO:0046872">
    <property type="term" value="F:metal ion binding"/>
    <property type="evidence" value="ECO:0007669"/>
    <property type="project" value="UniProtKB-KW"/>
</dbReference>
<evidence type="ECO:0000313" key="14">
    <source>
        <dbReference type="EMBL" id="GBG27542.1"/>
    </source>
</evidence>
<evidence type="ECO:0000256" key="7">
    <source>
        <dbReference type="ARBA" id="ARBA00022793"/>
    </source>
</evidence>
<sequence length="420" mass="45444">MTDAGAQASPAGQRSSSSSSSAADASKGVKESGKTRIDFHTHIVPRTWPDPSRRYGYGGFFNIDHDPAEVETAGNARLLKDSEPYLELGPNCWDVDARLVDMDAAGIDVQVLSTIPEMFSYWAKPEDTADLARILNNDMAEQIGKHPNRFVGLCTVPLQAPDLAITELTRCVKELGFAGAIVGTYVNEWNLDAQELIPFWEAAEDLGAVVFIHPNNLDTKRASDDLLVPRIVAMPAELCHSVTCFLTGGLLENFPKLKVCFANGGGTFPYVRGQIEQELSCSSSDVLLDAAARMACMLEPGRFAVDSIVHSRDATEFLFKTMSSDSVVFGSDYPAPLGGLTGRRSNDKYPVDPLTAYDYLEQATLVAMLCDNPANILQESLPATTTATEESAALTKEDEVDDVEVDGDSDKSATEVASER</sequence>
<comment type="pathway">
    <text evidence="1">Secondary metabolite metabolism; quinolate metabolism.</text>
</comment>
<keyword evidence="8" id="KW-0862">Zinc</keyword>
<feature type="compositionally biased region" description="Low complexity" evidence="12">
    <location>
        <begin position="1"/>
        <end position="26"/>
    </location>
</feature>
<dbReference type="GO" id="GO:0019748">
    <property type="term" value="P:secondary metabolic process"/>
    <property type="evidence" value="ECO:0007669"/>
    <property type="project" value="TreeGrafter"/>
</dbReference>
<dbReference type="GO" id="GO:0016787">
    <property type="term" value="F:hydrolase activity"/>
    <property type="evidence" value="ECO:0007669"/>
    <property type="project" value="InterPro"/>
</dbReference>
<dbReference type="EMBL" id="BEYU01000032">
    <property type="protein sequence ID" value="GBG27542.1"/>
    <property type="molecule type" value="Genomic_DNA"/>
</dbReference>
<evidence type="ECO:0000256" key="1">
    <source>
        <dbReference type="ARBA" id="ARBA00005079"/>
    </source>
</evidence>
<accession>A0A2R5G909</accession>
<protein>
    <recommendedName>
        <fullName evidence="5">2-amino-3-carboxymuconate-6-semialdehyde decarboxylase</fullName>
        <ecNumber evidence="4">4.1.1.45</ecNumber>
    </recommendedName>
    <alternativeName>
        <fullName evidence="10">Picolinate carboxylase</fullName>
    </alternativeName>
</protein>
<dbReference type="OrthoDB" id="191270at2759"/>
<feature type="compositionally biased region" description="Low complexity" evidence="12">
    <location>
        <begin position="383"/>
        <end position="394"/>
    </location>
</feature>
<dbReference type="InterPro" id="IPR032465">
    <property type="entry name" value="ACMSD"/>
</dbReference>
<evidence type="ECO:0000256" key="10">
    <source>
        <dbReference type="ARBA" id="ARBA00031120"/>
    </source>
</evidence>
<evidence type="ECO:0000259" key="13">
    <source>
        <dbReference type="Pfam" id="PF04909"/>
    </source>
</evidence>
<keyword evidence="15" id="KW-1185">Reference proteome</keyword>
<feature type="domain" description="Amidohydrolase-related" evidence="13">
    <location>
        <begin position="37"/>
        <end position="376"/>
    </location>
</feature>
<evidence type="ECO:0000256" key="12">
    <source>
        <dbReference type="SAM" id="MobiDB-lite"/>
    </source>
</evidence>
<dbReference type="GO" id="GO:0005829">
    <property type="term" value="C:cytosol"/>
    <property type="evidence" value="ECO:0007669"/>
    <property type="project" value="TreeGrafter"/>
</dbReference>
<dbReference type="EC" id="4.1.1.45" evidence="4"/>
<dbReference type="AlphaFoldDB" id="A0A2R5G909"/>
<comment type="subunit">
    <text evidence="3">Monomer.</text>
</comment>
<comment type="caution">
    <text evidence="14">The sequence shown here is derived from an EMBL/GenBank/DDBJ whole genome shotgun (WGS) entry which is preliminary data.</text>
</comment>
<dbReference type="InterPro" id="IPR006680">
    <property type="entry name" value="Amidohydro-rel"/>
</dbReference>
<dbReference type="Gene3D" id="3.20.20.140">
    <property type="entry name" value="Metal-dependent hydrolases"/>
    <property type="match status" value="1"/>
</dbReference>
<evidence type="ECO:0000256" key="4">
    <source>
        <dbReference type="ARBA" id="ARBA00012365"/>
    </source>
</evidence>
<feature type="region of interest" description="Disordered" evidence="12">
    <location>
        <begin position="1"/>
        <end position="36"/>
    </location>
</feature>
<feature type="compositionally biased region" description="Acidic residues" evidence="12">
    <location>
        <begin position="398"/>
        <end position="407"/>
    </location>
</feature>
<dbReference type="SUPFAM" id="SSF51556">
    <property type="entry name" value="Metallo-dependent hydrolases"/>
    <property type="match status" value="1"/>
</dbReference>
<dbReference type="Proteomes" id="UP000241890">
    <property type="component" value="Unassembled WGS sequence"/>
</dbReference>
<organism evidence="14 15">
    <name type="scientific">Hondaea fermentalgiana</name>
    <dbReference type="NCBI Taxonomy" id="2315210"/>
    <lineage>
        <taxon>Eukaryota</taxon>
        <taxon>Sar</taxon>
        <taxon>Stramenopiles</taxon>
        <taxon>Bigyra</taxon>
        <taxon>Labyrinthulomycetes</taxon>
        <taxon>Thraustochytrida</taxon>
        <taxon>Thraustochytriidae</taxon>
        <taxon>Hondaea</taxon>
    </lineage>
</organism>
<feature type="region of interest" description="Disordered" evidence="12">
    <location>
        <begin position="383"/>
        <end position="420"/>
    </location>
</feature>
<comment type="similarity">
    <text evidence="2">Belongs to the metallo-dependent hydrolases superfamily. ACMSD family.</text>
</comment>
<evidence type="ECO:0000256" key="9">
    <source>
        <dbReference type="ARBA" id="ARBA00023239"/>
    </source>
</evidence>
<dbReference type="PANTHER" id="PTHR21240:SF27">
    <property type="entry name" value="2-AMINO-3-CARBOXYMUCONATE-6-SEMIALDEHYDE DECARBOXYLASE"/>
    <property type="match status" value="1"/>
</dbReference>
<dbReference type="GO" id="GO:0001760">
    <property type="term" value="F:aminocarboxymuconate-semialdehyde decarboxylase activity"/>
    <property type="evidence" value="ECO:0007669"/>
    <property type="project" value="UniProtKB-EC"/>
</dbReference>
<evidence type="ECO:0000256" key="5">
    <source>
        <dbReference type="ARBA" id="ARBA00021214"/>
    </source>
</evidence>
<evidence type="ECO:0000256" key="8">
    <source>
        <dbReference type="ARBA" id="ARBA00022833"/>
    </source>
</evidence>
<evidence type="ECO:0000313" key="15">
    <source>
        <dbReference type="Proteomes" id="UP000241890"/>
    </source>
</evidence>
<dbReference type="InParanoid" id="A0A2R5G909"/>
<evidence type="ECO:0000256" key="6">
    <source>
        <dbReference type="ARBA" id="ARBA00022723"/>
    </source>
</evidence>
<reference evidence="14 15" key="1">
    <citation type="submission" date="2017-12" db="EMBL/GenBank/DDBJ databases">
        <title>Sequencing, de novo assembly and annotation of complete genome of a new Thraustochytrid species, strain FCC1311.</title>
        <authorList>
            <person name="Sedici K."/>
            <person name="Godart F."/>
            <person name="Aiese Cigliano R."/>
            <person name="Sanseverino W."/>
            <person name="Barakat M."/>
            <person name="Ortet P."/>
            <person name="Marechal E."/>
            <person name="Cagnac O."/>
            <person name="Amato A."/>
        </authorList>
    </citation>
    <scope>NUCLEOTIDE SEQUENCE [LARGE SCALE GENOMIC DNA]</scope>
</reference>
<dbReference type="PANTHER" id="PTHR21240">
    <property type="entry name" value="2-AMINO-3-CARBOXYLMUCONATE-6-SEMIALDEHYDE DECARBOXYLASE"/>
    <property type="match status" value="1"/>
</dbReference>
<keyword evidence="7 11" id="KW-0210">Decarboxylase</keyword>
<proteinExistence type="inferred from homology"/>
<evidence type="ECO:0000256" key="2">
    <source>
        <dbReference type="ARBA" id="ARBA00005871"/>
    </source>
</evidence>
<dbReference type="InterPro" id="IPR032466">
    <property type="entry name" value="Metal_Hydrolase"/>
</dbReference>
<keyword evidence="6" id="KW-0479">Metal-binding</keyword>
<evidence type="ECO:0000256" key="3">
    <source>
        <dbReference type="ARBA" id="ARBA00011245"/>
    </source>
</evidence>
<gene>
    <name evidence="14" type="ORF">FCC1311_037652</name>
</gene>
<feature type="compositionally biased region" description="Basic and acidic residues" evidence="12">
    <location>
        <begin position="408"/>
        <end position="420"/>
    </location>
</feature>
<evidence type="ECO:0000256" key="11">
    <source>
        <dbReference type="RuleBase" id="RU366045"/>
    </source>
</evidence>